<dbReference type="Proteomes" id="UP000838821">
    <property type="component" value="Unassembled WGS sequence"/>
</dbReference>
<dbReference type="Gene3D" id="3.30.300.210">
    <property type="entry name" value="Nutrient germinant receptor protein C, domain 3"/>
    <property type="match status" value="1"/>
</dbReference>
<keyword evidence="4" id="KW-0732">Signal</keyword>
<evidence type="ECO:0000256" key="4">
    <source>
        <dbReference type="ARBA" id="ARBA00022729"/>
    </source>
</evidence>
<evidence type="ECO:0000256" key="6">
    <source>
        <dbReference type="ARBA" id="ARBA00023139"/>
    </source>
</evidence>
<dbReference type="PROSITE" id="PS51257">
    <property type="entry name" value="PROKAR_LIPOPROTEIN"/>
    <property type="match status" value="1"/>
</dbReference>
<evidence type="ECO:0000256" key="2">
    <source>
        <dbReference type="ARBA" id="ARBA00007886"/>
    </source>
</evidence>
<dbReference type="InterPro" id="IPR057336">
    <property type="entry name" value="GerAC_N"/>
</dbReference>
<dbReference type="RefSeq" id="WP_236286710.1">
    <property type="nucleotide sequence ID" value="NZ_CAKMMW010000004.1"/>
</dbReference>
<reference evidence="10" key="1">
    <citation type="submission" date="2022-01" db="EMBL/GenBank/DDBJ databases">
        <authorList>
            <person name="Criscuolo A."/>
        </authorList>
    </citation>
    <scope>NUCLEOTIDE SEQUENCE</scope>
    <source>
        <strain evidence="10">CIP111891</strain>
    </source>
</reference>
<dbReference type="Pfam" id="PF05504">
    <property type="entry name" value="Spore_GerAC"/>
    <property type="match status" value="1"/>
</dbReference>
<evidence type="ECO:0000313" key="11">
    <source>
        <dbReference type="Proteomes" id="UP000838821"/>
    </source>
</evidence>
<comment type="similarity">
    <text evidence="2">Belongs to the GerABKC lipoprotein family.</text>
</comment>
<evidence type="ECO:0000259" key="8">
    <source>
        <dbReference type="Pfam" id="PF05504"/>
    </source>
</evidence>
<keyword evidence="3" id="KW-0309">Germination</keyword>
<dbReference type="PANTHER" id="PTHR35789">
    <property type="entry name" value="SPORE GERMINATION PROTEIN B3"/>
    <property type="match status" value="1"/>
</dbReference>
<comment type="subcellular location">
    <subcellularLocation>
        <location evidence="1">Membrane</location>
        <topology evidence="1">Lipid-anchor</topology>
    </subcellularLocation>
</comment>
<evidence type="ECO:0000259" key="9">
    <source>
        <dbReference type="Pfam" id="PF25198"/>
    </source>
</evidence>
<keyword evidence="5" id="KW-0472">Membrane</keyword>
<dbReference type="PANTHER" id="PTHR35789:SF1">
    <property type="entry name" value="SPORE GERMINATION PROTEIN B3"/>
    <property type="match status" value="1"/>
</dbReference>
<evidence type="ECO:0008006" key="12">
    <source>
        <dbReference type="Google" id="ProtNLM"/>
    </source>
</evidence>
<evidence type="ECO:0000256" key="1">
    <source>
        <dbReference type="ARBA" id="ARBA00004635"/>
    </source>
</evidence>
<evidence type="ECO:0000256" key="7">
    <source>
        <dbReference type="ARBA" id="ARBA00023288"/>
    </source>
</evidence>
<evidence type="ECO:0000256" key="3">
    <source>
        <dbReference type="ARBA" id="ARBA00022544"/>
    </source>
</evidence>
<evidence type="ECO:0000256" key="5">
    <source>
        <dbReference type="ARBA" id="ARBA00023136"/>
    </source>
</evidence>
<keyword evidence="6" id="KW-0564">Palmitate</keyword>
<protein>
    <recommendedName>
        <fullName evidence="12">Ger(X)C family spore germination protein</fullName>
    </recommendedName>
</protein>
<sequence>MKKQLIFIIMMFMLCGCWDQVNIQELQMSDVIGLDRNKKSDNENMKMSIAISTLSEAHQGGGKPGMQLISSEGYSLADNIEKLDYKLSGNLTFNQSRLYIFGKLFASNTPAEEMKILGRIPNSPLNANLAVFDEEVSELLKMEKIDSKTIANYLVVMITNAIKYNYTPKVTLFQFILGKQDPFKDFALPLIKKKGEDVQLGGSALFRAGNYTGIDLSMTSTKMAMLLKERKGGGVYLNTQLDDSSYQIWIQKSKKHIHVKSSDNKISEINLILHLQVNLIDSGKSNKALSQTKLDSIQKKLTDDLNQQALQTVQTLQKANCDFLELARELHAYHYKEWEHMNWREDYPKLIIRPDIKLQILNSGVML</sequence>
<comment type="caution">
    <text evidence="10">The sequence shown here is derived from an EMBL/GenBank/DDBJ whole genome shotgun (WGS) entry which is preliminary data.</text>
</comment>
<evidence type="ECO:0000313" key="10">
    <source>
        <dbReference type="EMBL" id="CAH1202175.1"/>
    </source>
</evidence>
<feature type="domain" description="Spore germination GerAC-like C-terminal" evidence="8">
    <location>
        <begin position="202"/>
        <end position="364"/>
    </location>
</feature>
<organism evidence="10 11">
    <name type="scientific">Paenibacillus allorhizoplanae</name>
    <dbReference type="NCBI Taxonomy" id="2905648"/>
    <lineage>
        <taxon>Bacteria</taxon>
        <taxon>Bacillati</taxon>
        <taxon>Bacillota</taxon>
        <taxon>Bacilli</taxon>
        <taxon>Bacillales</taxon>
        <taxon>Paenibacillaceae</taxon>
        <taxon>Paenibacillus</taxon>
    </lineage>
</organism>
<dbReference type="InterPro" id="IPR008844">
    <property type="entry name" value="Spore_GerAC-like"/>
</dbReference>
<gene>
    <name evidence="10" type="ORF">PAECIP111891_02016</name>
</gene>
<keyword evidence="7" id="KW-0449">Lipoprotein</keyword>
<dbReference type="NCBIfam" id="TIGR02887">
    <property type="entry name" value="spore_ger_x_C"/>
    <property type="match status" value="1"/>
</dbReference>
<keyword evidence="11" id="KW-1185">Reference proteome</keyword>
<dbReference type="InterPro" id="IPR038501">
    <property type="entry name" value="Spore_GerAC_C_sf"/>
</dbReference>
<accession>A0ABM9C4E4</accession>
<name>A0ABM9C4E4_9BACL</name>
<dbReference type="EMBL" id="CAKMMW010000004">
    <property type="protein sequence ID" value="CAH1202175.1"/>
    <property type="molecule type" value="Genomic_DNA"/>
</dbReference>
<proteinExistence type="inferred from homology"/>
<feature type="domain" description="Spore germination protein N-terminal" evidence="9">
    <location>
        <begin position="19"/>
        <end position="192"/>
    </location>
</feature>
<dbReference type="Pfam" id="PF25198">
    <property type="entry name" value="Spore_GerAC_N"/>
    <property type="match status" value="1"/>
</dbReference>
<dbReference type="InterPro" id="IPR046953">
    <property type="entry name" value="Spore_GerAC-like_C"/>
</dbReference>